<evidence type="ECO:0000256" key="12">
    <source>
        <dbReference type="ARBA" id="ARBA00071701"/>
    </source>
</evidence>
<keyword evidence="6" id="KW-0479">Metal-binding</keyword>
<gene>
    <name evidence="16" type="ORF">GUJ93_ZPchr0003g17151</name>
</gene>
<accession>A0A8J5VWE8</accession>
<dbReference type="GO" id="GO:0022900">
    <property type="term" value="P:electron transport chain"/>
    <property type="evidence" value="ECO:0007669"/>
    <property type="project" value="InterPro"/>
</dbReference>
<evidence type="ECO:0000256" key="3">
    <source>
        <dbReference type="ARBA" id="ARBA00022441"/>
    </source>
</evidence>
<feature type="region of interest" description="Disordered" evidence="14">
    <location>
        <begin position="401"/>
        <end position="431"/>
    </location>
</feature>
<name>A0A8J5VWE8_ZIZPA</name>
<keyword evidence="9" id="KW-0408">Iron</keyword>
<evidence type="ECO:0000256" key="9">
    <source>
        <dbReference type="ARBA" id="ARBA00023004"/>
    </source>
</evidence>
<comment type="subcellular location">
    <subcellularLocation>
        <location evidence="1">Plastid</location>
        <location evidence="1">Chloroplast</location>
    </subcellularLocation>
</comment>
<keyword evidence="3" id="KW-0880">Kelch repeat</keyword>
<reference evidence="16" key="2">
    <citation type="submission" date="2021-02" db="EMBL/GenBank/DDBJ databases">
        <authorList>
            <person name="Kimball J.A."/>
            <person name="Haas M.W."/>
            <person name="Macchietto M."/>
            <person name="Kono T."/>
            <person name="Duquette J."/>
            <person name="Shao M."/>
        </authorList>
    </citation>
    <scope>NUCLEOTIDE SEQUENCE</scope>
    <source>
        <tissue evidence="16">Fresh leaf tissue</tissue>
    </source>
</reference>
<feature type="region of interest" description="Disordered" evidence="14">
    <location>
        <begin position="622"/>
        <end position="641"/>
    </location>
</feature>
<evidence type="ECO:0000256" key="7">
    <source>
        <dbReference type="ARBA" id="ARBA00022737"/>
    </source>
</evidence>
<evidence type="ECO:0000256" key="4">
    <source>
        <dbReference type="ARBA" id="ARBA00022448"/>
    </source>
</evidence>
<proteinExistence type="inferred from homology"/>
<dbReference type="PANTHER" id="PTHR46093">
    <property type="entry name" value="ACYL-COA-BINDING DOMAIN-CONTAINING PROTEIN 5"/>
    <property type="match status" value="1"/>
</dbReference>
<dbReference type="PANTHER" id="PTHR46093:SF13">
    <property type="entry name" value="RAB9 EFFECTOR PROTEIN WITH KELCH MOTIFS"/>
    <property type="match status" value="1"/>
</dbReference>
<keyword evidence="5" id="KW-0001">2Fe-2S</keyword>
<evidence type="ECO:0000256" key="13">
    <source>
        <dbReference type="ARBA" id="ARBA00077162"/>
    </source>
</evidence>
<reference evidence="16" key="1">
    <citation type="journal article" date="2021" name="bioRxiv">
        <title>Whole Genome Assembly and Annotation of Northern Wild Rice, Zizania palustris L., Supports a Whole Genome Duplication in the Zizania Genus.</title>
        <authorList>
            <person name="Haas M."/>
            <person name="Kono T."/>
            <person name="Macchietto M."/>
            <person name="Millas R."/>
            <person name="McGilp L."/>
            <person name="Shao M."/>
            <person name="Duquette J."/>
            <person name="Hirsch C.N."/>
            <person name="Kimball J."/>
        </authorList>
    </citation>
    <scope>NUCLEOTIDE SEQUENCE</scope>
    <source>
        <tissue evidence="16">Fresh leaf tissue</tissue>
    </source>
</reference>
<dbReference type="GO" id="GO:0046872">
    <property type="term" value="F:metal ion binding"/>
    <property type="evidence" value="ECO:0007669"/>
    <property type="project" value="UniProtKB-KW"/>
</dbReference>
<comment type="caution">
    <text evidence="16">The sequence shown here is derived from an EMBL/GenBank/DDBJ whole genome shotgun (WGS) entry which is preliminary data.</text>
</comment>
<dbReference type="GO" id="GO:0009507">
    <property type="term" value="C:chloroplast"/>
    <property type="evidence" value="ECO:0007669"/>
    <property type="project" value="UniProtKB-SubCell"/>
</dbReference>
<dbReference type="Pfam" id="PF00111">
    <property type="entry name" value="Fer2"/>
    <property type="match status" value="1"/>
</dbReference>
<evidence type="ECO:0000259" key="15">
    <source>
        <dbReference type="PROSITE" id="PS51085"/>
    </source>
</evidence>
<dbReference type="OrthoDB" id="10251809at2759"/>
<comment type="cofactor">
    <cofactor evidence="11">
        <name>[2Fe-2S] cluster</name>
        <dbReference type="ChEBI" id="CHEBI:190135"/>
    </cofactor>
</comment>
<evidence type="ECO:0000256" key="11">
    <source>
        <dbReference type="ARBA" id="ARBA00034078"/>
    </source>
</evidence>
<keyword evidence="4" id="KW-0813">Transport</keyword>
<dbReference type="FunFam" id="3.10.20.30:FF:000014">
    <property type="entry name" value="Ferredoxin"/>
    <property type="match status" value="1"/>
</dbReference>
<feature type="domain" description="2Fe-2S ferredoxin-type" evidence="15">
    <location>
        <begin position="704"/>
        <end position="795"/>
    </location>
</feature>
<keyword evidence="8" id="KW-0249">Electron transport</keyword>
<dbReference type="EMBL" id="JAAALK010000286">
    <property type="protein sequence ID" value="KAG8061683.1"/>
    <property type="molecule type" value="Genomic_DNA"/>
</dbReference>
<comment type="similarity">
    <text evidence="2">Belongs to the 2Fe2S plant-type ferredoxin family.</text>
</comment>
<evidence type="ECO:0000313" key="16">
    <source>
        <dbReference type="EMBL" id="KAG8061683.1"/>
    </source>
</evidence>
<dbReference type="NCBIfam" id="TIGR02008">
    <property type="entry name" value="fdx_plant"/>
    <property type="match status" value="1"/>
</dbReference>
<evidence type="ECO:0000256" key="2">
    <source>
        <dbReference type="ARBA" id="ARBA00007874"/>
    </source>
</evidence>
<dbReference type="InterPro" id="IPR001041">
    <property type="entry name" value="2Fe-2S_ferredoxin-type"/>
</dbReference>
<dbReference type="SMART" id="SM00612">
    <property type="entry name" value="Kelch"/>
    <property type="match status" value="3"/>
</dbReference>
<dbReference type="FunFam" id="2.120.10.80:FF:000088">
    <property type="entry name" value="Protein GLUTELIN PRECURSOR ACCUMULATION 3"/>
    <property type="match status" value="1"/>
</dbReference>
<evidence type="ECO:0000256" key="8">
    <source>
        <dbReference type="ARBA" id="ARBA00022982"/>
    </source>
</evidence>
<sequence>MQTNCILTQESGAGLNCQLQFPNSNRPDGAGRPRLAVLVATEAVKGDCGLGARDTASEGRAMMPQLQPKQMHWARADSSDFGGQVPAPRSGHTAVSIGKSKVVVFGGFADKRFLADIAVYDVENRLWYTPECTGNGSDGQSGPSPRAFHVAVVIDCNMFIFGGRSGSKRLGDFWMLDTDIWQWSELTGFGDLPSPREFAAASAIGNRKIVMYGGWDGKKWLSDVYIMDTISLEWTELSVTGSMPPPRCGHSATMIEKRLLIFGGRGGAGPIMGDLWALKGVTEEDNETPGWTQLKLPGQPPSPRCGHSVTSGGPYLLLFGGHGTGGWLSRYDVYYNECIILDRVSVQWKRLATSNEPPPPRAYHSMTCIGSQFLLFGGFDGKNTFGDLWWLVPEDDPIAKRDLVPNADSDSKPSSTTGGAQHFTSKESQAGESPMIDLAKRLGIPRALETPASFVDENNDKELMELSSRILDSGDQGACIQALRDHWRSIPADSVLLQELGPLLRDYQRLILRRYLENSFPSSCEREVHRFFHLKNASELRLDDIPILLNEVVGRRHCAHPLASASVSSENNSSPELGGTSELGFLLHGPWPVRAAIKKEGRGPAAAALAAHSATTLLSHTHPPAAAREEQSEAPSGGDQSRVLGFKMATCTFATSCMPLGNVRTQASKAAVKSPSSISFLSQGMHAPTLKASRKLDVSAMATYKVKLITPEGQEHEFEAPDDTYILDAAETAGVELPYSCRAGACSTCAGKIEAGTVDQSDGSFLDDAQQEEGYVLTCVSYPKSDCVIHTHKEGDLY</sequence>
<dbReference type="CDD" id="cd00207">
    <property type="entry name" value="fer2"/>
    <property type="match status" value="1"/>
</dbReference>
<dbReference type="AlphaFoldDB" id="A0A8J5VWE8"/>
<protein>
    <recommendedName>
        <fullName evidence="12">Ferredoxin-1, chloroplastic</fullName>
    </recommendedName>
    <alternativeName>
        <fullName evidence="13">Anti-disease protein 1</fullName>
    </alternativeName>
</protein>
<evidence type="ECO:0000256" key="14">
    <source>
        <dbReference type="SAM" id="MobiDB-lite"/>
    </source>
</evidence>
<dbReference type="Pfam" id="PF24681">
    <property type="entry name" value="Kelch_KLHDC2_KLHL20_DRC7"/>
    <property type="match status" value="2"/>
</dbReference>
<evidence type="ECO:0000256" key="6">
    <source>
        <dbReference type="ARBA" id="ARBA00022723"/>
    </source>
</evidence>
<organism evidence="16 17">
    <name type="scientific">Zizania palustris</name>
    <name type="common">Northern wild rice</name>
    <dbReference type="NCBI Taxonomy" id="103762"/>
    <lineage>
        <taxon>Eukaryota</taxon>
        <taxon>Viridiplantae</taxon>
        <taxon>Streptophyta</taxon>
        <taxon>Embryophyta</taxon>
        <taxon>Tracheophyta</taxon>
        <taxon>Spermatophyta</taxon>
        <taxon>Magnoliopsida</taxon>
        <taxon>Liliopsida</taxon>
        <taxon>Poales</taxon>
        <taxon>Poaceae</taxon>
        <taxon>BOP clade</taxon>
        <taxon>Oryzoideae</taxon>
        <taxon>Oryzeae</taxon>
        <taxon>Zizaniinae</taxon>
        <taxon>Zizania</taxon>
    </lineage>
</organism>
<dbReference type="Proteomes" id="UP000729402">
    <property type="component" value="Unassembled WGS sequence"/>
</dbReference>
<dbReference type="InterPro" id="IPR006058">
    <property type="entry name" value="2Fe2S_fd_BS"/>
</dbReference>
<evidence type="ECO:0000256" key="1">
    <source>
        <dbReference type="ARBA" id="ARBA00004229"/>
    </source>
</evidence>
<dbReference type="PROSITE" id="PS00197">
    <property type="entry name" value="2FE2S_FER_1"/>
    <property type="match status" value="1"/>
</dbReference>
<dbReference type="PROSITE" id="PS51085">
    <property type="entry name" value="2FE2S_FER_2"/>
    <property type="match status" value="1"/>
</dbReference>
<evidence type="ECO:0000256" key="5">
    <source>
        <dbReference type="ARBA" id="ARBA00022714"/>
    </source>
</evidence>
<evidence type="ECO:0000256" key="10">
    <source>
        <dbReference type="ARBA" id="ARBA00023014"/>
    </source>
</evidence>
<keyword evidence="10" id="KW-0411">Iron-sulfur</keyword>
<evidence type="ECO:0000313" key="17">
    <source>
        <dbReference type="Proteomes" id="UP000729402"/>
    </source>
</evidence>
<dbReference type="GO" id="GO:0051537">
    <property type="term" value="F:2 iron, 2 sulfur cluster binding"/>
    <property type="evidence" value="ECO:0007669"/>
    <property type="project" value="UniProtKB-KW"/>
</dbReference>
<keyword evidence="17" id="KW-1185">Reference proteome</keyword>
<keyword evidence="7" id="KW-0677">Repeat</keyword>
<feature type="compositionally biased region" description="Polar residues" evidence="14">
    <location>
        <begin position="412"/>
        <end position="431"/>
    </location>
</feature>
<dbReference type="GO" id="GO:0009055">
    <property type="term" value="F:electron transfer activity"/>
    <property type="evidence" value="ECO:0007669"/>
    <property type="project" value="InterPro"/>
</dbReference>
<dbReference type="InterPro" id="IPR006652">
    <property type="entry name" value="Kelch_1"/>
</dbReference>
<dbReference type="InterPro" id="IPR010241">
    <property type="entry name" value="Fd_pln"/>
</dbReference>
<dbReference type="FunFam" id="2.120.10.80:FF:000135">
    <property type="entry name" value="Protein GLUTELIN PRECURSOR ACCUMULATION 3"/>
    <property type="match status" value="1"/>
</dbReference>